<protein>
    <submittedName>
        <fullName evidence="2">Predicted protein</fullName>
    </submittedName>
</protein>
<accession>D2W2J8</accession>
<name>D2W2J8_NAEGR</name>
<proteinExistence type="predicted"/>
<organism evidence="3">
    <name type="scientific">Naegleria gruberi</name>
    <name type="common">Amoeba</name>
    <dbReference type="NCBI Taxonomy" id="5762"/>
    <lineage>
        <taxon>Eukaryota</taxon>
        <taxon>Discoba</taxon>
        <taxon>Heterolobosea</taxon>
        <taxon>Tetramitia</taxon>
        <taxon>Eutetramitia</taxon>
        <taxon>Vahlkampfiidae</taxon>
        <taxon>Naegleria</taxon>
    </lineage>
</organism>
<dbReference type="RefSeq" id="XP_002669501.1">
    <property type="nucleotide sequence ID" value="XM_002669455.1"/>
</dbReference>
<evidence type="ECO:0000313" key="2">
    <source>
        <dbReference type="EMBL" id="EFC36757.1"/>
    </source>
</evidence>
<gene>
    <name evidence="2" type="ORF">NAEGRDRAFT_75612</name>
</gene>
<dbReference type="Proteomes" id="UP000006671">
    <property type="component" value="Unassembled WGS sequence"/>
</dbReference>
<dbReference type="KEGG" id="ngr:NAEGRDRAFT_75612"/>
<feature type="transmembrane region" description="Helical" evidence="1">
    <location>
        <begin position="109"/>
        <end position="128"/>
    </location>
</feature>
<reference evidence="2 3" key="1">
    <citation type="journal article" date="2010" name="Cell">
        <title>The genome of Naegleria gruberi illuminates early eukaryotic versatility.</title>
        <authorList>
            <person name="Fritz-Laylin L.K."/>
            <person name="Prochnik S.E."/>
            <person name="Ginger M.L."/>
            <person name="Dacks J.B."/>
            <person name="Carpenter M.L."/>
            <person name="Field M.C."/>
            <person name="Kuo A."/>
            <person name="Paredez A."/>
            <person name="Chapman J."/>
            <person name="Pham J."/>
            <person name="Shu S."/>
            <person name="Neupane R."/>
            <person name="Cipriano M."/>
            <person name="Mancuso J."/>
            <person name="Tu H."/>
            <person name="Salamov A."/>
            <person name="Lindquist E."/>
            <person name="Shapiro H."/>
            <person name="Lucas S."/>
            <person name="Grigoriev I.V."/>
            <person name="Cande W.Z."/>
            <person name="Fulton C."/>
            <person name="Rokhsar D.S."/>
            <person name="Dawson S.C."/>
        </authorList>
    </citation>
    <scope>NUCLEOTIDE SEQUENCE [LARGE SCALE GENOMIC DNA]</scope>
    <source>
        <strain evidence="2 3">NEG-M</strain>
    </source>
</reference>
<evidence type="ECO:0000256" key="1">
    <source>
        <dbReference type="SAM" id="Phobius"/>
    </source>
</evidence>
<keyword evidence="3" id="KW-1185">Reference proteome</keyword>
<dbReference type="AlphaFoldDB" id="D2W2J8"/>
<keyword evidence="1" id="KW-0472">Membrane</keyword>
<keyword evidence="1" id="KW-0812">Transmembrane</keyword>
<dbReference type="InParanoid" id="D2W2J8"/>
<dbReference type="GeneID" id="8860995"/>
<dbReference type="EMBL" id="GG738926">
    <property type="protein sequence ID" value="EFC36757.1"/>
    <property type="molecule type" value="Genomic_DNA"/>
</dbReference>
<evidence type="ECO:0000313" key="3">
    <source>
        <dbReference type="Proteomes" id="UP000006671"/>
    </source>
</evidence>
<sequence length="161" mass="18338">MLRKLTTKFPSSLLSSSSVTASASMRLCHYNHHQQQFKSIFKRLANIQSLINPNRQFSSSIIRRNQAAEKPTNVDENKDAAVPREEKKSFIRNVMEFIGEFLEEMASMILWRLLIFVVPILCIVWFYFGSSGVTTALTLAWVFIVAIFTASGDAKNEKESK</sequence>
<keyword evidence="1" id="KW-1133">Transmembrane helix</keyword>
<feature type="transmembrane region" description="Helical" evidence="1">
    <location>
        <begin position="134"/>
        <end position="152"/>
    </location>
</feature>
<dbReference type="VEuPathDB" id="AmoebaDB:NAEGRDRAFT_75612"/>